<dbReference type="InterPro" id="IPR036097">
    <property type="entry name" value="HisK_dim/P_sf"/>
</dbReference>
<evidence type="ECO:0000256" key="2">
    <source>
        <dbReference type="ARBA" id="ARBA00012438"/>
    </source>
</evidence>
<evidence type="ECO:0000256" key="3">
    <source>
        <dbReference type="ARBA" id="ARBA00022553"/>
    </source>
</evidence>
<name>A0A4S4NH08_9RHOB</name>
<dbReference type="Pfam" id="PF02518">
    <property type="entry name" value="HATPase_c"/>
    <property type="match status" value="1"/>
</dbReference>
<evidence type="ECO:0000259" key="7">
    <source>
        <dbReference type="PROSITE" id="PS50109"/>
    </source>
</evidence>
<keyword evidence="6" id="KW-0472">Membrane</keyword>
<keyword evidence="4" id="KW-0175">Coiled coil</keyword>
<gene>
    <name evidence="8" type="ORF">E4Z66_05195</name>
</gene>
<proteinExistence type="predicted"/>
<dbReference type="PRINTS" id="PR00344">
    <property type="entry name" value="BCTRLSENSOR"/>
</dbReference>
<feature type="transmembrane region" description="Helical" evidence="6">
    <location>
        <begin position="52"/>
        <end position="70"/>
    </location>
</feature>
<feature type="transmembrane region" description="Helical" evidence="6">
    <location>
        <begin position="188"/>
        <end position="210"/>
    </location>
</feature>
<evidence type="ECO:0000256" key="5">
    <source>
        <dbReference type="SAM" id="MobiDB-lite"/>
    </source>
</evidence>
<organism evidence="8 9">
    <name type="scientific">Aliishimia ponticola</name>
    <dbReference type="NCBI Taxonomy" id="2499833"/>
    <lineage>
        <taxon>Bacteria</taxon>
        <taxon>Pseudomonadati</taxon>
        <taxon>Pseudomonadota</taxon>
        <taxon>Alphaproteobacteria</taxon>
        <taxon>Rhodobacterales</taxon>
        <taxon>Paracoccaceae</taxon>
        <taxon>Aliishimia</taxon>
    </lineage>
</organism>
<dbReference type="PANTHER" id="PTHR43065">
    <property type="entry name" value="SENSOR HISTIDINE KINASE"/>
    <property type="match status" value="1"/>
</dbReference>
<feature type="coiled-coil region" evidence="4">
    <location>
        <begin position="254"/>
        <end position="286"/>
    </location>
</feature>
<evidence type="ECO:0000313" key="9">
    <source>
        <dbReference type="Proteomes" id="UP000306602"/>
    </source>
</evidence>
<dbReference type="Gene3D" id="3.30.565.10">
    <property type="entry name" value="Histidine kinase-like ATPase, C-terminal domain"/>
    <property type="match status" value="1"/>
</dbReference>
<dbReference type="InterPro" id="IPR004358">
    <property type="entry name" value="Sig_transdc_His_kin-like_C"/>
</dbReference>
<reference evidence="8 9" key="1">
    <citation type="submission" date="2019-04" db="EMBL/GenBank/DDBJ databases">
        <title>Shimia ponticola sp. nov., isolated from seawater.</title>
        <authorList>
            <person name="Kim Y.-O."/>
            <person name="Yoon J.-H."/>
        </authorList>
    </citation>
    <scope>NUCLEOTIDE SEQUENCE [LARGE SCALE GENOMIC DNA]</scope>
    <source>
        <strain evidence="8 9">MYP11</strain>
    </source>
</reference>
<dbReference type="SUPFAM" id="SSF55874">
    <property type="entry name" value="ATPase domain of HSP90 chaperone/DNA topoisomerase II/histidine kinase"/>
    <property type="match status" value="1"/>
</dbReference>
<feature type="transmembrane region" description="Helical" evidence="6">
    <location>
        <begin position="105"/>
        <end position="127"/>
    </location>
</feature>
<dbReference type="RefSeq" id="WP_136461873.1">
    <property type="nucleotide sequence ID" value="NZ_SRKY01000001.1"/>
</dbReference>
<keyword evidence="6" id="KW-1133">Transmembrane helix</keyword>
<dbReference type="SMART" id="SM00387">
    <property type="entry name" value="HATPase_c"/>
    <property type="match status" value="1"/>
</dbReference>
<feature type="transmembrane region" description="Helical" evidence="6">
    <location>
        <begin position="164"/>
        <end position="182"/>
    </location>
</feature>
<keyword evidence="9" id="KW-1185">Reference proteome</keyword>
<evidence type="ECO:0000256" key="1">
    <source>
        <dbReference type="ARBA" id="ARBA00000085"/>
    </source>
</evidence>
<accession>A0A4S4NH08</accession>
<keyword evidence="3" id="KW-0597">Phosphoprotein</keyword>
<dbReference type="InterPro" id="IPR003594">
    <property type="entry name" value="HATPase_dom"/>
</dbReference>
<feature type="region of interest" description="Disordered" evidence="5">
    <location>
        <begin position="1"/>
        <end position="27"/>
    </location>
</feature>
<feature type="domain" description="Histidine kinase" evidence="7">
    <location>
        <begin position="238"/>
        <end position="461"/>
    </location>
</feature>
<evidence type="ECO:0000313" key="8">
    <source>
        <dbReference type="EMBL" id="THH38954.1"/>
    </source>
</evidence>
<dbReference type="Pfam" id="PF00512">
    <property type="entry name" value="HisKA"/>
    <property type="match status" value="1"/>
</dbReference>
<evidence type="ECO:0000256" key="6">
    <source>
        <dbReference type="SAM" id="Phobius"/>
    </source>
</evidence>
<dbReference type="CDD" id="cd00082">
    <property type="entry name" value="HisKA"/>
    <property type="match status" value="1"/>
</dbReference>
<dbReference type="Gene3D" id="1.10.287.130">
    <property type="match status" value="1"/>
</dbReference>
<dbReference type="InterPro" id="IPR005467">
    <property type="entry name" value="His_kinase_dom"/>
</dbReference>
<sequence length="466" mass="50873">MPPPNRLIVPPSSDISTGAPTGAAQDADDTLHSTAYDLTGMKKFHRLDRREIQVRLGLLGIMALAVGVWLEQPVFLIHFAIYFVANLAVAWIMRHAPFETSRAGFMTYGLVASLPMSLIVLSTLTLWASDEPFLQVLAMMLLCSNLFNMLTVRAVAPILINWDVLWAMLGVICLVAMEAMTHGLSMRVLVFALCCAGMMLYFVNCAGVIVRFRRRLDAARLSEQERSKMEAIGRLTGGVSHDFNNLLTVILGSIELSRLTKEDAEREALLAEAEHAGRRAARLTAQLLSFSRQSVLTPRDVDIANEMRKLRSFLLRILPPSIWVEVVPPPEGLGNVRLDPGKLETVLVNLALNARDAMPDGGTLELSARDIGIQRSEQVEGLHLAPGQYVVMQMRDTGEGIAPATLPLVTEPFFTTKTVGEGSGLGLSMVKGFAEQSGGALEIKSRLGEGTIVRLYIPVVEQSAST</sequence>
<dbReference type="SMART" id="SM00388">
    <property type="entry name" value="HisKA"/>
    <property type="match status" value="1"/>
</dbReference>
<dbReference type="GO" id="GO:0000155">
    <property type="term" value="F:phosphorelay sensor kinase activity"/>
    <property type="evidence" value="ECO:0007669"/>
    <property type="project" value="InterPro"/>
</dbReference>
<dbReference type="InterPro" id="IPR003661">
    <property type="entry name" value="HisK_dim/P_dom"/>
</dbReference>
<dbReference type="EC" id="2.7.13.3" evidence="2"/>
<dbReference type="InterPro" id="IPR036890">
    <property type="entry name" value="HATPase_C_sf"/>
</dbReference>
<comment type="caution">
    <text evidence="8">The sequence shown here is derived from an EMBL/GenBank/DDBJ whole genome shotgun (WGS) entry which is preliminary data.</text>
</comment>
<dbReference type="SUPFAM" id="SSF47384">
    <property type="entry name" value="Homodimeric domain of signal transducing histidine kinase"/>
    <property type="match status" value="1"/>
</dbReference>
<dbReference type="EMBL" id="SRKY01000001">
    <property type="protein sequence ID" value="THH38954.1"/>
    <property type="molecule type" value="Genomic_DNA"/>
</dbReference>
<dbReference type="PANTHER" id="PTHR43065:SF49">
    <property type="entry name" value="HISTIDINE KINASE"/>
    <property type="match status" value="1"/>
</dbReference>
<feature type="transmembrane region" description="Helical" evidence="6">
    <location>
        <begin position="76"/>
        <end position="93"/>
    </location>
</feature>
<dbReference type="PROSITE" id="PS50109">
    <property type="entry name" value="HIS_KIN"/>
    <property type="match status" value="1"/>
</dbReference>
<dbReference type="OrthoDB" id="9796100at2"/>
<dbReference type="Proteomes" id="UP000306602">
    <property type="component" value="Unassembled WGS sequence"/>
</dbReference>
<keyword evidence="6" id="KW-0812">Transmembrane</keyword>
<protein>
    <recommendedName>
        <fullName evidence="2">histidine kinase</fullName>
        <ecNumber evidence="2">2.7.13.3</ecNumber>
    </recommendedName>
</protein>
<comment type="catalytic activity">
    <reaction evidence="1">
        <text>ATP + protein L-histidine = ADP + protein N-phospho-L-histidine.</text>
        <dbReference type="EC" id="2.7.13.3"/>
    </reaction>
</comment>
<evidence type="ECO:0000256" key="4">
    <source>
        <dbReference type="SAM" id="Coils"/>
    </source>
</evidence>
<dbReference type="AlphaFoldDB" id="A0A4S4NH08"/>